<dbReference type="GO" id="GO:0071479">
    <property type="term" value="P:cellular response to ionizing radiation"/>
    <property type="evidence" value="ECO:0007669"/>
    <property type="project" value="TreeGrafter"/>
</dbReference>
<dbReference type="Pfam" id="PF04139">
    <property type="entry name" value="Rad9"/>
    <property type="match status" value="1"/>
</dbReference>
<feature type="compositionally biased region" description="Polar residues" evidence="1">
    <location>
        <begin position="333"/>
        <end position="353"/>
    </location>
</feature>
<dbReference type="PANTHER" id="PTHR15237:SF0">
    <property type="entry name" value="CELL CYCLE CHECKPOINT CONTROL PROTEIN"/>
    <property type="match status" value="1"/>
</dbReference>
<sequence>MVATNVEVTTLECSMPQDNVRIFASAVQCLAKVGKDLILEGVIVDDGESYMTVRTLNDSKTAFTVFTFHSSFFESFSLPGCVSENGYRRVSGKFPLKSCLCAFRSIRNMERFKITFVQQGARHFVTFIGLCKGGLVKRHEFSYEDSDIVDASFNPATASHKITAYTSVFRGILTHMHHAEEVLFSVHPDTGLRIRSFHQNGDQRTEFSTLKTDIQLDKNDLDLFDIAEVARNQDIFLTFGLREFKALLHFCESASVPSMALLFNDPGAPFLLTSDITCTKDTSIDQPSNTGRTFVAKLVMATYVSDEHEEQEQEQEIGQTTNPQNPNKEHVQTKNQNGSVHESPTSKTTSETASKPDFNSDDDTQKVYLTKNQDYSQMSVSGSEESQATFHPPIKRKRS</sequence>
<dbReference type="GO" id="GO:0030896">
    <property type="term" value="C:checkpoint clamp complex"/>
    <property type="evidence" value="ECO:0007669"/>
    <property type="project" value="InterPro"/>
</dbReference>
<dbReference type="GO" id="GO:0031573">
    <property type="term" value="P:mitotic intra-S DNA damage checkpoint signaling"/>
    <property type="evidence" value="ECO:0007669"/>
    <property type="project" value="TreeGrafter"/>
</dbReference>
<evidence type="ECO:0008006" key="3">
    <source>
        <dbReference type="Google" id="ProtNLM"/>
    </source>
</evidence>
<dbReference type="InterPro" id="IPR046938">
    <property type="entry name" value="DNA_clamp_sf"/>
</dbReference>
<organism evidence="2">
    <name type="scientific">Aplanochytrium stocchinoi</name>
    <dbReference type="NCBI Taxonomy" id="215587"/>
    <lineage>
        <taxon>Eukaryota</taxon>
        <taxon>Sar</taxon>
        <taxon>Stramenopiles</taxon>
        <taxon>Bigyra</taxon>
        <taxon>Labyrinthulomycetes</taxon>
        <taxon>Thraustochytrida</taxon>
        <taxon>Thraustochytriidae</taxon>
        <taxon>Aplanochytrium</taxon>
    </lineage>
</organism>
<proteinExistence type="predicted"/>
<dbReference type="InterPro" id="IPR007268">
    <property type="entry name" value="Rad9/Ddc1"/>
</dbReference>
<protein>
    <recommendedName>
        <fullName evidence="3">Cell cycle checkpoint control protein</fullName>
    </recommendedName>
</protein>
<feature type="compositionally biased region" description="Polar residues" evidence="1">
    <location>
        <begin position="317"/>
        <end position="326"/>
    </location>
</feature>
<gene>
    <name evidence="2" type="ORF">ASTO00021_LOCUS9683</name>
</gene>
<evidence type="ECO:0000256" key="1">
    <source>
        <dbReference type="SAM" id="MobiDB-lite"/>
    </source>
</evidence>
<dbReference type="Gene3D" id="3.70.10.10">
    <property type="match status" value="1"/>
</dbReference>
<feature type="region of interest" description="Disordered" evidence="1">
    <location>
        <begin position="306"/>
        <end position="399"/>
    </location>
</feature>
<accession>A0A7S3LS23</accession>
<dbReference type="GO" id="GO:0006281">
    <property type="term" value="P:DNA repair"/>
    <property type="evidence" value="ECO:0007669"/>
    <property type="project" value="TreeGrafter"/>
</dbReference>
<evidence type="ECO:0000313" key="2">
    <source>
        <dbReference type="EMBL" id="CAE0439480.1"/>
    </source>
</evidence>
<name>A0A7S3LS23_9STRA</name>
<dbReference type="EMBL" id="HBIN01012839">
    <property type="protein sequence ID" value="CAE0439480.1"/>
    <property type="molecule type" value="Transcribed_RNA"/>
</dbReference>
<feature type="compositionally biased region" description="Polar residues" evidence="1">
    <location>
        <begin position="370"/>
        <end position="389"/>
    </location>
</feature>
<dbReference type="GO" id="GO:0000076">
    <property type="term" value="P:DNA replication checkpoint signaling"/>
    <property type="evidence" value="ECO:0007669"/>
    <property type="project" value="TreeGrafter"/>
</dbReference>
<dbReference type="AlphaFoldDB" id="A0A7S3LS23"/>
<dbReference type="PANTHER" id="PTHR15237">
    <property type="entry name" value="DNA REPAIR PROTEIN RAD9"/>
    <property type="match status" value="1"/>
</dbReference>
<reference evidence="2" key="1">
    <citation type="submission" date="2021-01" db="EMBL/GenBank/DDBJ databases">
        <authorList>
            <person name="Corre E."/>
            <person name="Pelletier E."/>
            <person name="Niang G."/>
            <person name="Scheremetjew M."/>
            <person name="Finn R."/>
            <person name="Kale V."/>
            <person name="Holt S."/>
            <person name="Cochrane G."/>
            <person name="Meng A."/>
            <person name="Brown T."/>
            <person name="Cohen L."/>
        </authorList>
    </citation>
    <scope>NUCLEOTIDE SEQUENCE</scope>
    <source>
        <strain evidence="2">GSBS06</strain>
    </source>
</reference>
<dbReference type="SUPFAM" id="SSF55979">
    <property type="entry name" value="DNA clamp"/>
    <property type="match status" value="1"/>
</dbReference>